<organism evidence="2 3">
    <name type="scientific">Cylindrotheca closterium</name>
    <dbReference type="NCBI Taxonomy" id="2856"/>
    <lineage>
        <taxon>Eukaryota</taxon>
        <taxon>Sar</taxon>
        <taxon>Stramenopiles</taxon>
        <taxon>Ochrophyta</taxon>
        <taxon>Bacillariophyta</taxon>
        <taxon>Bacillariophyceae</taxon>
        <taxon>Bacillariophycidae</taxon>
        <taxon>Bacillariales</taxon>
        <taxon>Bacillariaceae</taxon>
        <taxon>Cylindrotheca</taxon>
    </lineage>
</organism>
<dbReference type="EMBL" id="CAKOGP040000668">
    <property type="protein sequence ID" value="CAJ1937932.1"/>
    <property type="molecule type" value="Genomic_DNA"/>
</dbReference>
<evidence type="ECO:0000313" key="2">
    <source>
        <dbReference type="EMBL" id="CAJ1937932.1"/>
    </source>
</evidence>
<dbReference type="Proteomes" id="UP001295423">
    <property type="component" value="Unassembled WGS sequence"/>
</dbReference>
<accession>A0AAD2CL24</accession>
<evidence type="ECO:0000313" key="3">
    <source>
        <dbReference type="Proteomes" id="UP001295423"/>
    </source>
</evidence>
<evidence type="ECO:0000256" key="1">
    <source>
        <dbReference type="SAM" id="SignalP"/>
    </source>
</evidence>
<sequence>MSASGMKNRSAILLFVTGIFLLSTNSAMEMSKRLPSSVSLIENTIAVNVSSSSGLYKPWTRPDVVFAHIHMAKTAGTTLNGRFAALFERVCGHKGYSYDYYQYNERGIKRMNVTGRNSIHVGAYKHNRGRVDPKVMDEIGYEDCDYISHETEVAWWGKLQHLPLEFHVPCREHVQHLMSMCNERRHLFDCEAKDIKVEIERCKMFTDTRFSDKLQEYSKLPLKCFNPIPMEPYEEYMGNILQPKRMPVTNIVHRTTNQARPKTKECIFEPENKDLKNRVEKLLLEMYDYHRFCDTCAGSENDLLKQKSS</sequence>
<keyword evidence="3" id="KW-1185">Reference proteome</keyword>
<reference evidence="2" key="1">
    <citation type="submission" date="2023-08" db="EMBL/GenBank/DDBJ databases">
        <authorList>
            <person name="Audoor S."/>
            <person name="Bilcke G."/>
        </authorList>
    </citation>
    <scope>NUCLEOTIDE SEQUENCE</scope>
</reference>
<keyword evidence="1" id="KW-0732">Signal</keyword>
<dbReference type="AlphaFoldDB" id="A0AAD2CL24"/>
<feature type="signal peptide" evidence="1">
    <location>
        <begin position="1"/>
        <end position="27"/>
    </location>
</feature>
<feature type="chain" id="PRO_5042020192" evidence="1">
    <location>
        <begin position="28"/>
        <end position="309"/>
    </location>
</feature>
<name>A0AAD2CL24_9STRA</name>
<gene>
    <name evidence="2" type="ORF">CYCCA115_LOCUS5890</name>
</gene>
<protein>
    <submittedName>
        <fullName evidence="2">Uncharacterized protein</fullName>
    </submittedName>
</protein>
<comment type="caution">
    <text evidence="2">The sequence shown here is derived from an EMBL/GenBank/DDBJ whole genome shotgun (WGS) entry which is preliminary data.</text>
</comment>
<proteinExistence type="predicted"/>